<dbReference type="Proteomes" id="UP000477920">
    <property type="component" value="Unassembled WGS sequence"/>
</dbReference>
<protein>
    <recommendedName>
        <fullName evidence="1">DISARM protein DrmE C-terminal domain-containing protein</fullName>
    </recommendedName>
</protein>
<evidence type="ECO:0000259" key="1">
    <source>
        <dbReference type="Pfam" id="PF24957"/>
    </source>
</evidence>
<name>A0AB34DH26_BACCE</name>
<reference evidence="2 3" key="1">
    <citation type="submission" date="2019-10" db="EMBL/GenBank/DDBJ databases">
        <title>Bacillus from the desert of Cuatro Cinegas, Coahuila.</title>
        <authorList>
            <person name="Olmedo-Alvarez G."/>
            <person name="Saldana S."/>
            <person name="Barcelo D."/>
        </authorList>
    </citation>
    <scope>NUCLEOTIDE SEQUENCE [LARGE SCALE GENOMIC DNA]</scope>
    <source>
        <strain evidence="2 3">CH101a_3T</strain>
    </source>
</reference>
<dbReference type="InterPro" id="IPR056666">
    <property type="entry name" value="DrmE_C"/>
</dbReference>
<dbReference type="InterPro" id="IPR049794">
    <property type="entry name" value="DrmE"/>
</dbReference>
<organism evidence="2 3">
    <name type="scientific">Bacillus cereus</name>
    <dbReference type="NCBI Taxonomy" id="1396"/>
    <lineage>
        <taxon>Bacteria</taxon>
        <taxon>Bacillati</taxon>
        <taxon>Bacillota</taxon>
        <taxon>Bacilli</taxon>
        <taxon>Bacillales</taxon>
        <taxon>Bacillaceae</taxon>
        <taxon>Bacillus</taxon>
        <taxon>Bacillus cereus group</taxon>
    </lineage>
</organism>
<dbReference type="AlphaFoldDB" id="A0AB34DH26"/>
<comment type="caution">
    <text evidence="2">The sequence shown here is derived from an EMBL/GenBank/DDBJ whole genome shotgun (WGS) entry which is preliminary data.</text>
</comment>
<evidence type="ECO:0000313" key="2">
    <source>
        <dbReference type="EMBL" id="KAB2498168.1"/>
    </source>
</evidence>
<dbReference type="NCBIfam" id="NF038316">
    <property type="entry name" value="DrmE_fam"/>
    <property type="match status" value="1"/>
</dbReference>
<dbReference type="Pfam" id="PF24957">
    <property type="entry name" value="DrmE_C"/>
    <property type="match status" value="1"/>
</dbReference>
<evidence type="ECO:0000313" key="3">
    <source>
        <dbReference type="Proteomes" id="UP000477920"/>
    </source>
</evidence>
<dbReference type="EMBL" id="WBPB01000027">
    <property type="protein sequence ID" value="KAB2498168.1"/>
    <property type="molecule type" value="Genomic_DNA"/>
</dbReference>
<sequence>MSGLTDAQKKRAYKEIMPVPINVYEHATREILGDFLSLSSLDLGRGMLNHQKYCLFESLNSFESTTQTEKVEPSDIDNIILTTSLKAFSLSKVEANKGDILYSIPSFSYGFPLLLSYHLILQHVVGSLAPEVGVRFTENSGILILTDNIELLSHIWRTSIDNTFLRDYIKIYTVEAEKFKPFTFNDNKGKKKKDGINKDDGTLPWLALFRAYRHSLPEGLEMNPDVIVIDLLPFRHRSRAMKLVKWAKKHAKHVIVIAPTGDEISLNIAAKVENCVPVDMYTIEKFNSLFNLDLNLIPNPVTAVWSLQSSVPYLKEWKREITIQQIKGLRSLHQSFSKALDILGKSYTGSGEQVLSFKKVQNILLKMLSIPIPIDWYERTRWSQGKPTIKEILLTVSKIQGDSYEEKLIYDTLMPHLLKDVIEIYDILMGMGDSPRGKIVKELINTHINSKGNILIIVSDKIVAEELKVWLRATLNFSLKDLMKVNVMTQENWAKKQLKEIYLDGSNEPDLVILVNPWAKKYMSSSYFSRKTEIHIIEGFKELPLIKYQINKMISNLYPQRLDTTFRNLFGANIEVFAQEDTVPPVKINLNEHVINFVDNNSAISDIANKTEIDDLFKDNVLIKILAEENDFDEFEGEWGLNTNVIDESSFGHELVGNSSDTYFTCVRLTVSSGLNEDKNNEKYVFIPNDCTVKVKKFNESDVKTINPLEIKPGDIWVRVKKQQRKELFNTILSMSSNALIMKWIEANASEWKDMLNLLWRKYHHNSRYKSESYEKILNAINNNGGKIVSPITISNWINGDVSLVRDYANVRAVARILEEKQYEDRVRSIYKAMKELWGIHIKLGKSLGKIVAEQAAGLVEGYELDESRWIDLGKGMRISMKDILDVIEFSEIKYLDANQDYLVHPSIVEKIISDETHNLFIERGIVKYVETTEYQ</sequence>
<accession>A0AB34DH26</accession>
<gene>
    <name evidence="2" type="ORF">F8158_12845</name>
</gene>
<proteinExistence type="predicted"/>
<feature type="domain" description="DISARM protein DrmE C-terminal" evidence="1">
    <location>
        <begin position="685"/>
        <end position="856"/>
    </location>
</feature>
<dbReference type="RefSeq" id="WP_151639795.1">
    <property type="nucleotide sequence ID" value="NZ_WBPB01000027.1"/>
</dbReference>